<feature type="transmembrane region" description="Helical" evidence="1">
    <location>
        <begin position="25"/>
        <end position="47"/>
    </location>
</feature>
<keyword evidence="1" id="KW-0472">Membrane</keyword>
<name>A0A0K8RC34_IXORI</name>
<keyword evidence="1" id="KW-1133">Transmembrane helix</keyword>
<dbReference type="AlphaFoldDB" id="A0A0K8RC34"/>
<proteinExistence type="evidence at transcript level"/>
<evidence type="ECO:0000256" key="1">
    <source>
        <dbReference type="SAM" id="Phobius"/>
    </source>
</evidence>
<evidence type="ECO:0000313" key="2">
    <source>
        <dbReference type="EMBL" id="JAA68717.1"/>
    </source>
</evidence>
<keyword evidence="1" id="KW-0812">Transmembrane</keyword>
<protein>
    <submittedName>
        <fullName evidence="2">Uncharacterized protein</fullName>
    </submittedName>
</protein>
<dbReference type="EMBL" id="GADI01005091">
    <property type="protein sequence ID" value="JAA68717.1"/>
    <property type="molecule type" value="mRNA"/>
</dbReference>
<organism evidence="2">
    <name type="scientific">Ixodes ricinus</name>
    <name type="common">Common tick</name>
    <name type="synonym">Acarus ricinus</name>
    <dbReference type="NCBI Taxonomy" id="34613"/>
    <lineage>
        <taxon>Eukaryota</taxon>
        <taxon>Metazoa</taxon>
        <taxon>Ecdysozoa</taxon>
        <taxon>Arthropoda</taxon>
        <taxon>Chelicerata</taxon>
        <taxon>Arachnida</taxon>
        <taxon>Acari</taxon>
        <taxon>Parasitiformes</taxon>
        <taxon>Ixodida</taxon>
        <taxon>Ixodoidea</taxon>
        <taxon>Ixodidae</taxon>
        <taxon>Ixodinae</taxon>
        <taxon>Ixodes</taxon>
    </lineage>
</organism>
<reference evidence="2" key="1">
    <citation type="submission" date="2012-12" db="EMBL/GenBank/DDBJ databases">
        <title>Identification and characterization of a phenylalanine ammonia-lyase gene family in Isatis indigotica Fort.</title>
        <authorList>
            <person name="Liu Q."/>
            <person name="Chen J."/>
            <person name="Zhou X."/>
            <person name="Di P."/>
            <person name="Xiao Y."/>
            <person name="Xuan H."/>
            <person name="Zhang L."/>
            <person name="Chen W."/>
        </authorList>
    </citation>
    <scope>NUCLEOTIDE SEQUENCE</scope>
    <source>
        <tissue evidence="2">Salivary gland</tissue>
    </source>
</reference>
<accession>A0A0K8RC34</accession>
<sequence length="113" mass="13223">MIHLPFILAVYDTSRERIYYSKFNVVSMFFNVSIWSILISCVLFVGCEVPTARLERMLFNFQSDKKENVKENLQAHVAKSSRPRIDEKPIVISHRTNDVESSYESLKGYHIHL</sequence>